<protein>
    <submittedName>
        <fullName evidence="1">Uncharacterized protein</fullName>
    </submittedName>
</protein>
<proteinExistence type="predicted"/>
<sequence length="477" mass="54715">MNKLQFLKEITKSGNQITISGEAISDQIDVLVNLNSKGLCFKECVFENDVYFENIDISYGIKFINCTFKKSIAFNNCQASKFDSKFNFDNYHIYFKSVKIDGGLYFNGNNKIERGVIISNKSVINKLQVKSLLSDKGGFSVIDSTIEKQFDINQSRFAIDFEISENSIINSMIRIEKLTSSAIVFSDSNCNNIVHIWSGEINSLIFNDGYFKQDVNVKAVSIIDTMTIFGTDFKKNVSFKIQDTTNKTSGKLTKIYIESGKFGEQFIVNGDNTQIDELSIITSKQLEGDIYFNSCELLKTKISGNNYRSNIVFNHSNFNRLNFDFFYNYSTLSIISAKSFNENSELSIAHTNLGKSHLFNTSLNTFEKINIYHSVLSEIITANVKWFDDKKLNTNTSPCSHHFSYKKEIYRQLKFALEKQGDRIASLKFKALEMSAFKRESFSKVKWYKRILNIDRFILWVGQSNNFGQNWLKPALL</sequence>
<gene>
    <name evidence="1" type="ORF">SAMN03080601_03607</name>
</gene>
<dbReference type="AlphaFoldDB" id="A0A1T5HUI1"/>
<accession>A0A1T5HUI1</accession>
<dbReference type="OrthoDB" id="1308554at2"/>
<reference evidence="1 2" key="1">
    <citation type="submission" date="2017-02" db="EMBL/GenBank/DDBJ databases">
        <authorList>
            <person name="Peterson S.W."/>
        </authorList>
    </citation>
    <scope>NUCLEOTIDE SEQUENCE [LARGE SCALE GENOMIC DNA]</scope>
    <source>
        <strain evidence="1 2">DSM 24412</strain>
    </source>
</reference>
<evidence type="ECO:0000313" key="2">
    <source>
        <dbReference type="Proteomes" id="UP000191055"/>
    </source>
</evidence>
<organism evidence="1 2">
    <name type="scientific">Alkalitalea saponilacus</name>
    <dbReference type="NCBI Taxonomy" id="889453"/>
    <lineage>
        <taxon>Bacteria</taxon>
        <taxon>Pseudomonadati</taxon>
        <taxon>Bacteroidota</taxon>
        <taxon>Bacteroidia</taxon>
        <taxon>Marinilabiliales</taxon>
        <taxon>Marinilabiliaceae</taxon>
        <taxon>Alkalitalea</taxon>
    </lineage>
</organism>
<dbReference type="KEGG" id="asx:CDL62_14945"/>
<dbReference type="RefSeq" id="WP_088328746.1">
    <property type="nucleotide sequence ID" value="NZ_CP021904.1"/>
</dbReference>
<name>A0A1T5HUI1_9BACT</name>
<dbReference type="Proteomes" id="UP000191055">
    <property type="component" value="Unassembled WGS sequence"/>
</dbReference>
<evidence type="ECO:0000313" key="1">
    <source>
        <dbReference type="EMBL" id="SKC24307.1"/>
    </source>
</evidence>
<feature type="non-terminal residue" evidence="1">
    <location>
        <position position="477"/>
    </location>
</feature>
<dbReference type="EMBL" id="FUYV01000081">
    <property type="protein sequence ID" value="SKC24307.1"/>
    <property type="molecule type" value="Genomic_DNA"/>
</dbReference>
<keyword evidence="2" id="KW-1185">Reference proteome</keyword>
<dbReference type="STRING" id="889453.SAMN03080601_03607"/>